<dbReference type="PANTHER" id="PTHR33693:SF9">
    <property type="entry name" value="TYPE-4 URACIL-DNA GLYCOSYLASE"/>
    <property type="match status" value="1"/>
</dbReference>
<dbReference type="InterPro" id="IPR023875">
    <property type="entry name" value="DNA_repair_put"/>
</dbReference>
<dbReference type="Pfam" id="PF03167">
    <property type="entry name" value="UDG"/>
    <property type="match status" value="1"/>
</dbReference>
<feature type="domain" description="Uracil-DNA glycosylase-like" evidence="10">
    <location>
        <begin position="320"/>
        <end position="475"/>
    </location>
</feature>
<dbReference type="KEGG" id="odi:ODI_R2677"/>
<dbReference type="NCBIfam" id="TIGR03915">
    <property type="entry name" value="SAM_7_link_chp"/>
    <property type="match status" value="1"/>
</dbReference>
<dbReference type="InterPro" id="IPR005273">
    <property type="entry name" value="Ura-DNA_glyco_family4"/>
</dbReference>
<protein>
    <recommendedName>
        <fullName evidence="2">Type-4 uracil-DNA glycosylase</fullName>
    </recommendedName>
</protein>
<dbReference type="SUPFAM" id="SSF52141">
    <property type="entry name" value="Uracil-DNA glycosylase-like"/>
    <property type="match status" value="1"/>
</dbReference>
<organism evidence="11 13">
    <name type="scientific">Orrella dioscoreae</name>
    <dbReference type="NCBI Taxonomy" id="1851544"/>
    <lineage>
        <taxon>Bacteria</taxon>
        <taxon>Pseudomonadati</taxon>
        <taxon>Pseudomonadota</taxon>
        <taxon>Betaproteobacteria</taxon>
        <taxon>Burkholderiales</taxon>
        <taxon>Alcaligenaceae</taxon>
        <taxon>Orrella</taxon>
    </lineage>
</organism>
<dbReference type="GO" id="GO:0097506">
    <property type="term" value="F:deaminated base DNA N-glycosylase activity"/>
    <property type="evidence" value="ECO:0007669"/>
    <property type="project" value="UniProtKB-ARBA"/>
</dbReference>
<keyword evidence="3" id="KW-0004">4Fe-4S</keyword>
<keyword evidence="13" id="KW-1185">Reference proteome</keyword>
<dbReference type="InterPro" id="IPR036895">
    <property type="entry name" value="Uracil-DNA_glycosylase-like_sf"/>
</dbReference>
<dbReference type="NCBIfam" id="TIGR03914">
    <property type="entry name" value="UDG_fam_dom"/>
    <property type="match status" value="1"/>
</dbReference>
<evidence type="ECO:0000256" key="9">
    <source>
        <dbReference type="ARBA" id="ARBA00023204"/>
    </source>
</evidence>
<sequence length="490" mass="53496">MMPTVTPELVVDGGYPQWRRLALQALSHHWPPESLNWVSRLPSAPAALQLPLDTPAETAETAGSAAMPASVRPRISRDLAALLQDAALFRSADRWAFLYKVLWRWQQGDRSVASPADQDGARLATMAKAVRRAKHDMIAYVRFRSRGAASPPEYLAWYEPEHDVLPYAAGHFADRMGKSTWCIGTPQGAALWDGQALRLTDTPADAAAWQADTRDDAIEPLWLTYYQSIFNPARLNTTALEQRMPVRFWKGLPEGELIPQMIADARNGAQRTGQASGVGIMAGKPIAVEAHIAQPQRPVPTSLDQCRRCELWRDTTQAVPGSGPASARIVVIGEQPGDHEDLAGLPFIGPAGQVLDEALRRAGVARDSLYLTNAVKHFKWEPRGKRRLHKTPAQREVEACAHWLDAELARLRPAVVVTLGATALRAVLGRDAALKDHLGQAIPLEQGWLVATWHPSYALRSGDASAHEACVRDIAHALGRAASLARDGGA</sequence>
<accession>A0A1C3JZK1</accession>
<comment type="similarity">
    <text evidence="1">Belongs to the uracil-DNA glycosylase (UDG) superfamily. Type 4 (UDGa) family.</text>
</comment>
<dbReference type="CDD" id="cd10030">
    <property type="entry name" value="UDG-F4_TTUDGA_SPO1dp_like"/>
    <property type="match status" value="1"/>
</dbReference>
<reference evidence="11 13" key="1">
    <citation type="submission" date="2016-06" db="EMBL/GenBank/DDBJ databases">
        <authorList>
            <person name="Kjaerup R.B."/>
            <person name="Dalgaard T.S."/>
            <person name="Juul-Madsen H.R."/>
        </authorList>
    </citation>
    <scope>NUCLEOTIDE SEQUENCE [LARGE SCALE GENOMIC DNA]</scope>
    <source>
        <strain evidence="11">Orrdi1</strain>
    </source>
</reference>
<dbReference type="InterPro" id="IPR005122">
    <property type="entry name" value="Uracil-DNA_glycosylase-like"/>
</dbReference>
<dbReference type="EMBL" id="FLRC01000011">
    <property type="protein sequence ID" value="SBT24680.1"/>
    <property type="molecule type" value="Genomic_DNA"/>
</dbReference>
<evidence type="ECO:0000256" key="8">
    <source>
        <dbReference type="ARBA" id="ARBA00023014"/>
    </source>
</evidence>
<dbReference type="AlphaFoldDB" id="A0A1C3JZK1"/>
<dbReference type="Pfam" id="PF13566">
    <property type="entry name" value="DUF4130"/>
    <property type="match status" value="1"/>
</dbReference>
<evidence type="ECO:0000259" key="10">
    <source>
        <dbReference type="SMART" id="SM00986"/>
    </source>
</evidence>
<evidence type="ECO:0000256" key="1">
    <source>
        <dbReference type="ARBA" id="ARBA00006521"/>
    </source>
</evidence>
<evidence type="ECO:0000256" key="5">
    <source>
        <dbReference type="ARBA" id="ARBA00022763"/>
    </source>
</evidence>
<dbReference type="SMART" id="SM00987">
    <property type="entry name" value="UreE_C"/>
    <property type="match status" value="1"/>
</dbReference>
<proteinExistence type="inferred from homology"/>
<evidence type="ECO:0000256" key="3">
    <source>
        <dbReference type="ARBA" id="ARBA00022485"/>
    </source>
</evidence>
<evidence type="ECO:0000256" key="4">
    <source>
        <dbReference type="ARBA" id="ARBA00022723"/>
    </source>
</evidence>
<gene>
    <name evidence="11" type="ORF">ODI_02750</name>
    <name evidence="12" type="ORF">ODI_R2677</name>
</gene>
<reference evidence="12 13" key="2">
    <citation type="submission" date="2017-08" db="EMBL/GenBank/DDBJ databases">
        <authorList>
            <person name="de Groot N.N."/>
        </authorList>
    </citation>
    <scope>NUCLEOTIDE SEQUENCE [LARGE SCALE GENOMIC DNA]</scope>
    <source>
        <strain evidence="12">Orrdi1</strain>
    </source>
</reference>
<keyword evidence="7" id="KW-0408">Iron</keyword>
<dbReference type="EMBL" id="LT907988">
    <property type="protein sequence ID" value="SOE50385.1"/>
    <property type="molecule type" value="Genomic_DNA"/>
</dbReference>
<evidence type="ECO:0000256" key="6">
    <source>
        <dbReference type="ARBA" id="ARBA00022801"/>
    </source>
</evidence>
<evidence type="ECO:0000313" key="13">
    <source>
        <dbReference type="Proteomes" id="UP000078558"/>
    </source>
</evidence>
<dbReference type="Gene3D" id="3.40.470.10">
    <property type="entry name" value="Uracil-DNA glycosylase-like domain"/>
    <property type="match status" value="1"/>
</dbReference>
<keyword evidence="8" id="KW-0411">Iron-sulfur</keyword>
<dbReference type="GO" id="GO:0006281">
    <property type="term" value="P:DNA repair"/>
    <property type="evidence" value="ECO:0007669"/>
    <property type="project" value="UniProtKB-KW"/>
</dbReference>
<evidence type="ECO:0000256" key="7">
    <source>
        <dbReference type="ARBA" id="ARBA00023004"/>
    </source>
</evidence>
<dbReference type="GO" id="GO:0046872">
    <property type="term" value="F:metal ion binding"/>
    <property type="evidence" value="ECO:0007669"/>
    <property type="project" value="UniProtKB-KW"/>
</dbReference>
<keyword evidence="4" id="KW-0479">Metal-binding</keyword>
<keyword evidence="5" id="KW-0227">DNA damage</keyword>
<evidence type="ECO:0000313" key="12">
    <source>
        <dbReference type="EMBL" id="SOE50385.1"/>
    </source>
</evidence>
<dbReference type="NCBIfam" id="TIGR00758">
    <property type="entry name" value="UDG_fam4"/>
    <property type="match status" value="1"/>
</dbReference>
<dbReference type="InterPro" id="IPR051536">
    <property type="entry name" value="UDG_Type-4/5"/>
</dbReference>
<dbReference type="PANTHER" id="PTHR33693">
    <property type="entry name" value="TYPE-5 URACIL-DNA GLYCOSYLASE"/>
    <property type="match status" value="1"/>
</dbReference>
<evidence type="ECO:0000313" key="11">
    <source>
        <dbReference type="EMBL" id="SBT24680.1"/>
    </source>
</evidence>
<keyword evidence="9" id="KW-0234">DNA repair</keyword>
<name>A0A1C3JZK1_9BURK</name>
<dbReference type="InterPro" id="IPR025404">
    <property type="entry name" value="DUF4130"/>
</dbReference>
<dbReference type="GO" id="GO:0051539">
    <property type="term" value="F:4 iron, 4 sulfur cluster binding"/>
    <property type="evidence" value="ECO:0007669"/>
    <property type="project" value="UniProtKB-KW"/>
</dbReference>
<dbReference type="STRING" id="1851544.ODI_02750"/>
<evidence type="ECO:0000256" key="2">
    <source>
        <dbReference type="ARBA" id="ARBA00019403"/>
    </source>
</evidence>
<dbReference type="Proteomes" id="UP000078558">
    <property type="component" value="Chromosome I"/>
</dbReference>
<dbReference type="SMART" id="SM00986">
    <property type="entry name" value="UDG"/>
    <property type="match status" value="1"/>
</dbReference>
<keyword evidence="6" id="KW-0378">Hydrolase</keyword>